<feature type="compositionally biased region" description="Basic and acidic residues" evidence="1">
    <location>
        <begin position="290"/>
        <end position="300"/>
    </location>
</feature>
<dbReference type="Pfam" id="PF18944">
    <property type="entry name" value="DUF5691"/>
    <property type="match status" value="1"/>
</dbReference>
<protein>
    <submittedName>
        <fullName evidence="2">Uncharacterized protein</fullName>
    </submittedName>
</protein>
<dbReference type="InterPro" id="IPR043746">
    <property type="entry name" value="DUF5691"/>
</dbReference>
<gene>
    <name evidence="2" type="ORF">JIN78_05525</name>
</gene>
<sequence>MKSSLLTLALLGTNRQAQLPPAPHELLDSSWEKLSTLPDPAAALLQAAALENLLRLSGQKPLPATDSPAPAADEVLPYLSEPAVAPALRMLDGDHSDLLPEYLRLVASHNQLLPPRLLPALFNHCRRHSILIPLAIATSGNRGQWLAAQNEHWKIFLNSYSPEPLSDDIWETGTHNQRAAWLRQTLAAEPEKAASAILASWPSDSPDDRELFTKLTTNHPHCAHLTWLEDLALPDRRQATRNFARQALLRIPESNYSQRSLARLQSVLTRKGSTLTASPPQAFDPTWSEDGIKEKPPKSQGEKDFWLSQIIAAYPLSHWIDAQGLTTKIFSKLKLDPDWSSTILTAWLQNLQNFPAEPDLSLAVYSFFAPGGLFKKSQLGATLDRKVLLDSRHWPDDPALQGRILELLPLEPSEKLSLLASRSIPIDPVTQPKLAKLIEWFITQKNPPLHRGQASALAISPHPSSIPLLLQKISQLNDLPSVIEEFALTLEFRQSYLQHFPNRH</sequence>
<comment type="caution">
    <text evidence="2">The sequence shown here is derived from an EMBL/GenBank/DDBJ whole genome shotgun (WGS) entry which is preliminary data.</text>
</comment>
<dbReference type="Proteomes" id="UP000604083">
    <property type="component" value="Unassembled WGS sequence"/>
</dbReference>
<evidence type="ECO:0000313" key="3">
    <source>
        <dbReference type="Proteomes" id="UP000604083"/>
    </source>
</evidence>
<feature type="region of interest" description="Disordered" evidence="1">
    <location>
        <begin position="272"/>
        <end position="300"/>
    </location>
</feature>
<dbReference type="AlphaFoldDB" id="A0A934RPM1"/>
<keyword evidence="3" id="KW-1185">Reference proteome</keyword>
<accession>A0A934RPM1</accession>
<organism evidence="2 3">
    <name type="scientific">Roseibacillus ishigakijimensis</name>
    <dbReference type="NCBI Taxonomy" id="454146"/>
    <lineage>
        <taxon>Bacteria</taxon>
        <taxon>Pseudomonadati</taxon>
        <taxon>Verrucomicrobiota</taxon>
        <taxon>Verrucomicrobiia</taxon>
        <taxon>Verrucomicrobiales</taxon>
        <taxon>Verrucomicrobiaceae</taxon>
        <taxon>Roseibacillus</taxon>
    </lineage>
</organism>
<dbReference type="EMBL" id="JAENIO010000009">
    <property type="protein sequence ID" value="MBK1833517.1"/>
    <property type="molecule type" value="Genomic_DNA"/>
</dbReference>
<name>A0A934RPM1_9BACT</name>
<evidence type="ECO:0000256" key="1">
    <source>
        <dbReference type="SAM" id="MobiDB-lite"/>
    </source>
</evidence>
<evidence type="ECO:0000313" key="2">
    <source>
        <dbReference type="EMBL" id="MBK1833517.1"/>
    </source>
</evidence>
<proteinExistence type="predicted"/>
<reference evidence="2" key="1">
    <citation type="submission" date="2021-01" db="EMBL/GenBank/DDBJ databases">
        <title>Modified the classification status of verrucomicrobia.</title>
        <authorList>
            <person name="Feng X."/>
        </authorList>
    </citation>
    <scope>NUCLEOTIDE SEQUENCE</scope>
    <source>
        <strain evidence="2">KCTC 12986</strain>
    </source>
</reference>
<dbReference type="RefSeq" id="WP_200390949.1">
    <property type="nucleotide sequence ID" value="NZ_JAENIO010000009.1"/>
</dbReference>